<dbReference type="EMBL" id="CP030844">
    <property type="protein sequence ID" value="AXC16357.1"/>
    <property type="molecule type" value="Genomic_DNA"/>
</dbReference>
<dbReference type="AlphaFoldDB" id="A0A2Z5GC37"/>
<keyword evidence="1" id="KW-0614">Plasmid</keyword>
<accession>A0A2Z5GC37</accession>
<reference evidence="1 2" key="1">
    <citation type="journal article" date="2018" name="Front. Microbiol.">
        <title>Hydrolytic Capabilities as a Key to Environmental Success: Chitinolytic and Cellulolytic Acidobacteria From Acidic Sub-arctic Soils and Boreal Peatlands.</title>
        <authorList>
            <person name="Belova S.E."/>
            <person name="Ravin N.V."/>
            <person name="Pankratov T.A."/>
            <person name="Rakitin A.L."/>
            <person name="Ivanova A.A."/>
            <person name="Beletsky A.V."/>
            <person name="Mardanov A.V."/>
            <person name="Sinninghe Damste J.S."/>
            <person name="Dedysh S.N."/>
        </authorList>
    </citation>
    <scope>NUCLEOTIDE SEQUENCE [LARGE SCALE GENOMIC DNA]</scope>
    <source>
        <strain evidence="1 2">SBC82</strain>
        <plasmid evidence="2">pacpol3</plasmid>
    </source>
</reference>
<dbReference type="KEGG" id="abas:ACPOL_7165"/>
<name>A0A2Z5GC37_9BACT</name>
<dbReference type="Proteomes" id="UP000253606">
    <property type="component" value="Plasmid pACPOL3"/>
</dbReference>
<keyword evidence="2" id="KW-1185">Reference proteome</keyword>
<proteinExistence type="predicted"/>
<evidence type="ECO:0000313" key="2">
    <source>
        <dbReference type="Proteomes" id="UP000253606"/>
    </source>
</evidence>
<protein>
    <submittedName>
        <fullName evidence="1">Uncharacterized protein</fullName>
    </submittedName>
</protein>
<sequence>MTVPNPALPRVVFGPKYWCVEEIECLRSKLDIQAVFQELSVLE</sequence>
<evidence type="ECO:0000313" key="1">
    <source>
        <dbReference type="EMBL" id="AXC16357.1"/>
    </source>
</evidence>
<geneLocation type="plasmid" evidence="2">
    <name>pacpol3</name>
</geneLocation>
<organism evidence="1 2">
    <name type="scientific">Acidisarcina polymorpha</name>
    <dbReference type="NCBI Taxonomy" id="2211140"/>
    <lineage>
        <taxon>Bacteria</taxon>
        <taxon>Pseudomonadati</taxon>
        <taxon>Acidobacteriota</taxon>
        <taxon>Terriglobia</taxon>
        <taxon>Terriglobales</taxon>
        <taxon>Acidobacteriaceae</taxon>
        <taxon>Acidisarcina</taxon>
    </lineage>
</organism>
<gene>
    <name evidence="1" type="ORF">ACPOL_7165</name>
</gene>